<evidence type="ECO:0000313" key="4">
    <source>
        <dbReference type="EMBL" id="OFV68960.1"/>
    </source>
</evidence>
<dbReference type="Proteomes" id="UP000176244">
    <property type="component" value="Unassembled WGS sequence"/>
</dbReference>
<dbReference type="InterPro" id="IPR050624">
    <property type="entry name" value="HTH-type_Tx_Regulator"/>
</dbReference>
<dbReference type="OrthoDB" id="9814200at2"/>
<dbReference type="AlphaFoldDB" id="A0A1F2PC11"/>
<keyword evidence="1 2" id="KW-0238">DNA-binding</keyword>
<feature type="DNA-binding region" description="H-T-H motif" evidence="2">
    <location>
        <begin position="31"/>
        <end position="50"/>
    </location>
</feature>
<proteinExistence type="predicted"/>
<name>A0A1F2PC11_9FIRM</name>
<dbReference type="PROSITE" id="PS50977">
    <property type="entry name" value="HTH_TETR_2"/>
    <property type="match status" value="1"/>
</dbReference>
<organism evidence="4 5">
    <name type="scientific">Acetobacterium wieringae</name>
    <dbReference type="NCBI Taxonomy" id="52694"/>
    <lineage>
        <taxon>Bacteria</taxon>
        <taxon>Bacillati</taxon>
        <taxon>Bacillota</taxon>
        <taxon>Clostridia</taxon>
        <taxon>Eubacteriales</taxon>
        <taxon>Eubacteriaceae</taxon>
        <taxon>Acetobacterium</taxon>
    </lineage>
</organism>
<dbReference type="PRINTS" id="PR00455">
    <property type="entry name" value="HTHTETR"/>
</dbReference>
<dbReference type="STRING" id="52694.ACWI_34960"/>
<dbReference type="GO" id="GO:0003677">
    <property type="term" value="F:DNA binding"/>
    <property type="evidence" value="ECO:0007669"/>
    <property type="project" value="UniProtKB-UniRule"/>
</dbReference>
<feature type="domain" description="HTH tetR-type" evidence="3">
    <location>
        <begin position="8"/>
        <end position="68"/>
    </location>
</feature>
<reference evidence="4 5" key="1">
    <citation type="submission" date="2015-09" db="EMBL/GenBank/DDBJ databases">
        <title>Genome sequence of Acetobacterium wieringae DSM 1911.</title>
        <authorList>
            <person name="Poehlein A."/>
            <person name="Bengelsdorf F.R."/>
            <person name="Schiel-Bengelsdorf B."/>
            <person name="Duerre P."/>
            <person name="Daniel R."/>
        </authorList>
    </citation>
    <scope>NUCLEOTIDE SEQUENCE [LARGE SCALE GENOMIC DNA]</scope>
    <source>
        <strain evidence="4 5">DSM 1911</strain>
    </source>
</reference>
<dbReference type="RefSeq" id="WP_070372730.1">
    <property type="nucleotide sequence ID" value="NZ_LKEU01000050.1"/>
</dbReference>
<evidence type="ECO:0000256" key="2">
    <source>
        <dbReference type="PROSITE-ProRule" id="PRU00335"/>
    </source>
</evidence>
<sequence>MAIYKSGIKTRDKIIEACIQLFYEKGYNSTTYADICEKVGIQQGNLHYHFRSKDTICQEVLERHLNRNFEETRLFVTESNQDFLRHILSTYIFWYKYFNDAKYRRFAFETVMEYTASSLHEYYRTYLVSIGRESSLLDRNCELDLISCAAVESSLPKYMYTKYEEYSYEELASYNARVYGHYLGPDTKYLEEAITKAENIMHTIDLNLLTFSL</sequence>
<dbReference type="Gene3D" id="1.10.357.10">
    <property type="entry name" value="Tetracycline Repressor, domain 2"/>
    <property type="match status" value="1"/>
</dbReference>
<dbReference type="InterPro" id="IPR009057">
    <property type="entry name" value="Homeodomain-like_sf"/>
</dbReference>
<evidence type="ECO:0000256" key="1">
    <source>
        <dbReference type="ARBA" id="ARBA00023125"/>
    </source>
</evidence>
<dbReference type="InterPro" id="IPR001647">
    <property type="entry name" value="HTH_TetR"/>
</dbReference>
<gene>
    <name evidence="4" type="primary">icaR_2</name>
    <name evidence="4" type="ORF">ACWI_34960</name>
</gene>
<comment type="caution">
    <text evidence="4">The sequence shown here is derived from an EMBL/GenBank/DDBJ whole genome shotgun (WGS) entry which is preliminary data.</text>
</comment>
<accession>A0A1F2PC11</accession>
<dbReference type="PANTHER" id="PTHR43479">
    <property type="entry name" value="ACREF/ENVCD OPERON REPRESSOR-RELATED"/>
    <property type="match status" value="1"/>
</dbReference>
<dbReference type="PANTHER" id="PTHR43479:SF11">
    <property type="entry name" value="ACREF_ENVCD OPERON REPRESSOR-RELATED"/>
    <property type="match status" value="1"/>
</dbReference>
<protein>
    <submittedName>
        <fullName evidence="4">Biofilm operon icaADBC HTH-type negative transcriptional regulator IcaR</fullName>
    </submittedName>
</protein>
<dbReference type="EMBL" id="LKEU01000050">
    <property type="protein sequence ID" value="OFV68960.1"/>
    <property type="molecule type" value="Genomic_DNA"/>
</dbReference>
<dbReference type="SUPFAM" id="SSF46689">
    <property type="entry name" value="Homeodomain-like"/>
    <property type="match status" value="1"/>
</dbReference>
<dbReference type="Pfam" id="PF00440">
    <property type="entry name" value="TetR_N"/>
    <property type="match status" value="1"/>
</dbReference>
<evidence type="ECO:0000313" key="5">
    <source>
        <dbReference type="Proteomes" id="UP000176244"/>
    </source>
</evidence>
<evidence type="ECO:0000259" key="3">
    <source>
        <dbReference type="PROSITE" id="PS50977"/>
    </source>
</evidence>